<dbReference type="Proteomes" id="UP000267029">
    <property type="component" value="Unassembled WGS sequence"/>
</dbReference>
<dbReference type="GO" id="GO:0051603">
    <property type="term" value="P:proteolysis involved in protein catabolic process"/>
    <property type="evidence" value="ECO:0007669"/>
    <property type="project" value="InterPro"/>
</dbReference>
<organism evidence="2 3">
    <name type="scientific">Mesocestoides corti</name>
    <name type="common">Flatworm</name>
    <dbReference type="NCBI Taxonomy" id="53468"/>
    <lineage>
        <taxon>Eukaryota</taxon>
        <taxon>Metazoa</taxon>
        <taxon>Spiralia</taxon>
        <taxon>Lophotrochozoa</taxon>
        <taxon>Platyhelminthes</taxon>
        <taxon>Cestoda</taxon>
        <taxon>Eucestoda</taxon>
        <taxon>Cyclophyllidea</taxon>
        <taxon>Mesocestoididae</taxon>
        <taxon>Mesocestoides</taxon>
    </lineage>
</organism>
<dbReference type="Pfam" id="PF00227">
    <property type="entry name" value="Proteasome"/>
    <property type="match status" value="1"/>
</dbReference>
<keyword evidence="3" id="KW-1185">Reference proteome</keyword>
<dbReference type="STRING" id="53468.A0A0R3UR67"/>
<sequence length="151" mass="17537">MLTKCSKQVIMVLWLSVVRLAMLFNLLNLFKKNMQLYEIRNGYELMPRNLAEALCSKTPYNFNLQLAGYDPKDGPQLYCMFYLASMINVTYAVHGHGVFIASTIYLLSVNRAFKLQENCVLKLKKRFDVNNDRFSVRVVNKEVIHHLPDLV</sequence>
<keyword evidence="1" id="KW-0812">Transmembrane</keyword>
<dbReference type="SUPFAM" id="SSF56235">
    <property type="entry name" value="N-terminal nucleophile aminohydrolases (Ntn hydrolases)"/>
    <property type="match status" value="1"/>
</dbReference>
<evidence type="ECO:0000256" key="1">
    <source>
        <dbReference type="SAM" id="Phobius"/>
    </source>
</evidence>
<dbReference type="Gene3D" id="3.60.20.10">
    <property type="entry name" value="Glutamine Phosphoribosylpyrophosphate, subunit 1, domain 1"/>
    <property type="match status" value="1"/>
</dbReference>
<proteinExistence type="predicted"/>
<reference evidence="2 3" key="1">
    <citation type="submission" date="2018-10" db="EMBL/GenBank/DDBJ databases">
        <authorList>
            <consortium name="Pathogen Informatics"/>
        </authorList>
    </citation>
    <scope>NUCLEOTIDE SEQUENCE [LARGE SCALE GENOMIC DNA]</scope>
</reference>
<dbReference type="EMBL" id="UXSR01006237">
    <property type="protein sequence ID" value="VDD84370.1"/>
    <property type="molecule type" value="Genomic_DNA"/>
</dbReference>
<dbReference type="GO" id="GO:0005839">
    <property type="term" value="C:proteasome core complex"/>
    <property type="evidence" value="ECO:0007669"/>
    <property type="project" value="InterPro"/>
</dbReference>
<dbReference type="InterPro" id="IPR029055">
    <property type="entry name" value="Ntn_hydrolases_N"/>
</dbReference>
<feature type="transmembrane region" description="Helical" evidence="1">
    <location>
        <begin position="12"/>
        <end position="30"/>
    </location>
</feature>
<dbReference type="OrthoDB" id="268428at2759"/>
<feature type="transmembrane region" description="Helical" evidence="1">
    <location>
        <begin position="80"/>
        <end position="107"/>
    </location>
</feature>
<keyword evidence="1" id="KW-0472">Membrane</keyword>
<evidence type="ECO:0000313" key="2">
    <source>
        <dbReference type="EMBL" id="VDD84370.1"/>
    </source>
</evidence>
<evidence type="ECO:0000313" key="3">
    <source>
        <dbReference type="Proteomes" id="UP000267029"/>
    </source>
</evidence>
<dbReference type="InterPro" id="IPR001353">
    <property type="entry name" value="Proteasome_sua/b"/>
</dbReference>
<name>A0A0R3UR67_MESCO</name>
<keyword evidence="1" id="KW-1133">Transmembrane helix</keyword>
<accession>A0A0R3UR67</accession>
<protein>
    <submittedName>
        <fullName evidence="2">Uncharacterized protein</fullName>
    </submittedName>
</protein>
<gene>
    <name evidence="2" type="ORF">MCOS_LOCUS10373</name>
</gene>
<dbReference type="AlphaFoldDB" id="A0A0R3UR67"/>